<evidence type="ECO:0000256" key="6">
    <source>
        <dbReference type="ARBA" id="ARBA00023136"/>
    </source>
</evidence>
<evidence type="ECO:0000256" key="3">
    <source>
        <dbReference type="ARBA" id="ARBA00022475"/>
    </source>
</evidence>
<dbReference type="InterPro" id="IPR000515">
    <property type="entry name" value="MetI-like"/>
</dbReference>
<dbReference type="GO" id="GO:0055085">
    <property type="term" value="P:transmembrane transport"/>
    <property type="evidence" value="ECO:0007669"/>
    <property type="project" value="InterPro"/>
</dbReference>
<name>A0A6C0P0Y4_9BACL</name>
<feature type="transmembrane region" description="Helical" evidence="7">
    <location>
        <begin position="12"/>
        <end position="36"/>
    </location>
</feature>
<gene>
    <name evidence="9" type="ORF">GZH47_14275</name>
</gene>
<dbReference type="PROSITE" id="PS50928">
    <property type="entry name" value="ABC_TM1"/>
    <property type="match status" value="1"/>
</dbReference>
<comment type="similarity">
    <text evidence="7">Belongs to the binding-protein-dependent transport system permease family.</text>
</comment>
<feature type="transmembrane region" description="Helical" evidence="7">
    <location>
        <begin position="80"/>
        <end position="100"/>
    </location>
</feature>
<feature type="transmembrane region" description="Helical" evidence="7">
    <location>
        <begin position="143"/>
        <end position="163"/>
    </location>
</feature>
<dbReference type="RefSeq" id="WP_162640692.1">
    <property type="nucleotide sequence ID" value="NZ_CP048286.1"/>
</dbReference>
<keyword evidence="4 7" id="KW-0812">Transmembrane</keyword>
<sequence length="300" mass="33580">MIRRRSIGNLTFDVVIYILLILLTVACFYPILHILLASFSNPSKLVAHSGVLFKPLGFTLNGYKLIFRDDSLLVGYMNTFLYVGLGTVINMVLTIMGAFVLSRRDLYFKNHFMIVITITMFFGGGLIPWFLLMKDIHLYNNLWAMVLPTALNTWNMIILRSGFQSIPVELEEAAIIDGASQAKLLTRVIIPLSKATLAVIFLYYLVGNWNSWFNAMVLLKDRDMFPLQLLLKEILVANDTSASTMGSAGGVVIDSASSATAYRELVKYCTIVVSTLPILIVYPFLQKYFVKGVYVGSIKG</sequence>
<dbReference type="PANTHER" id="PTHR43744">
    <property type="entry name" value="ABC TRANSPORTER PERMEASE PROTEIN MG189-RELATED-RELATED"/>
    <property type="match status" value="1"/>
</dbReference>
<feature type="transmembrane region" description="Helical" evidence="7">
    <location>
        <begin position="265"/>
        <end position="285"/>
    </location>
</feature>
<keyword evidence="5 7" id="KW-1133">Transmembrane helix</keyword>
<dbReference type="KEGG" id="prz:GZH47_14275"/>
<evidence type="ECO:0000313" key="9">
    <source>
        <dbReference type="EMBL" id="QHW31886.1"/>
    </source>
</evidence>
<evidence type="ECO:0000256" key="7">
    <source>
        <dbReference type="RuleBase" id="RU363032"/>
    </source>
</evidence>
<feature type="transmembrane region" description="Helical" evidence="7">
    <location>
        <begin position="184"/>
        <end position="206"/>
    </location>
</feature>
<evidence type="ECO:0000256" key="1">
    <source>
        <dbReference type="ARBA" id="ARBA00004651"/>
    </source>
</evidence>
<dbReference type="Gene3D" id="1.10.3720.10">
    <property type="entry name" value="MetI-like"/>
    <property type="match status" value="1"/>
</dbReference>
<feature type="transmembrane region" description="Helical" evidence="7">
    <location>
        <begin position="112"/>
        <end position="131"/>
    </location>
</feature>
<evidence type="ECO:0000259" key="8">
    <source>
        <dbReference type="PROSITE" id="PS50928"/>
    </source>
</evidence>
<protein>
    <submittedName>
        <fullName evidence="9">Carbohydrate ABC transporter permease</fullName>
    </submittedName>
</protein>
<dbReference type="CDD" id="cd06261">
    <property type="entry name" value="TM_PBP2"/>
    <property type="match status" value="1"/>
</dbReference>
<organism evidence="9 10">
    <name type="scientific">Paenibacillus rhizovicinus</name>
    <dbReference type="NCBI Taxonomy" id="2704463"/>
    <lineage>
        <taxon>Bacteria</taxon>
        <taxon>Bacillati</taxon>
        <taxon>Bacillota</taxon>
        <taxon>Bacilli</taxon>
        <taxon>Bacillales</taxon>
        <taxon>Paenibacillaceae</taxon>
        <taxon>Paenibacillus</taxon>
    </lineage>
</organism>
<dbReference type="PANTHER" id="PTHR43744:SF9">
    <property type="entry name" value="POLYGALACTURONAN_RHAMNOGALACTURONAN TRANSPORT SYSTEM PERMEASE PROTEIN YTCP"/>
    <property type="match status" value="1"/>
</dbReference>
<dbReference type="PROSITE" id="PS51257">
    <property type="entry name" value="PROKAR_LIPOPROTEIN"/>
    <property type="match status" value="1"/>
</dbReference>
<keyword evidence="10" id="KW-1185">Reference proteome</keyword>
<keyword evidence="2 7" id="KW-0813">Transport</keyword>
<accession>A0A6C0P0Y4</accession>
<dbReference type="Proteomes" id="UP000479114">
    <property type="component" value="Chromosome"/>
</dbReference>
<evidence type="ECO:0000313" key="10">
    <source>
        <dbReference type="Proteomes" id="UP000479114"/>
    </source>
</evidence>
<evidence type="ECO:0000256" key="4">
    <source>
        <dbReference type="ARBA" id="ARBA00022692"/>
    </source>
</evidence>
<dbReference type="SUPFAM" id="SSF161098">
    <property type="entry name" value="MetI-like"/>
    <property type="match status" value="1"/>
</dbReference>
<dbReference type="Pfam" id="PF00528">
    <property type="entry name" value="BPD_transp_1"/>
    <property type="match status" value="1"/>
</dbReference>
<dbReference type="AlphaFoldDB" id="A0A6C0P0Y4"/>
<keyword evidence="6 7" id="KW-0472">Membrane</keyword>
<keyword evidence="3" id="KW-1003">Cell membrane</keyword>
<dbReference type="GO" id="GO:0005886">
    <property type="term" value="C:plasma membrane"/>
    <property type="evidence" value="ECO:0007669"/>
    <property type="project" value="UniProtKB-SubCell"/>
</dbReference>
<proteinExistence type="inferred from homology"/>
<comment type="subcellular location">
    <subcellularLocation>
        <location evidence="1 7">Cell membrane</location>
        <topology evidence="1 7">Multi-pass membrane protein</topology>
    </subcellularLocation>
</comment>
<dbReference type="EMBL" id="CP048286">
    <property type="protein sequence ID" value="QHW31886.1"/>
    <property type="molecule type" value="Genomic_DNA"/>
</dbReference>
<dbReference type="InterPro" id="IPR035906">
    <property type="entry name" value="MetI-like_sf"/>
</dbReference>
<evidence type="ECO:0000256" key="2">
    <source>
        <dbReference type="ARBA" id="ARBA00022448"/>
    </source>
</evidence>
<feature type="domain" description="ABC transmembrane type-1" evidence="8">
    <location>
        <begin position="76"/>
        <end position="277"/>
    </location>
</feature>
<evidence type="ECO:0000256" key="5">
    <source>
        <dbReference type="ARBA" id="ARBA00022989"/>
    </source>
</evidence>
<reference evidence="9 10" key="1">
    <citation type="submission" date="2020-02" db="EMBL/GenBank/DDBJ databases">
        <title>Paenibacillus sp. nov., isolated from rhizosphere soil of tomato.</title>
        <authorList>
            <person name="Weon H.-Y."/>
            <person name="Lee S.A."/>
        </authorList>
    </citation>
    <scope>NUCLEOTIDE SEQUENCE [LARGE SCALE GENOMIC DNA]</scope>
    <source>
        <strain evidence="9 10">14171R-81</strain>
    </source>
</reference>